<keyword evidence="3" id="KW-0489">Methyltransferase</keyword>
<protein>
    <submittedName>
        <fullName evidence="3">Methyltransferase domain-containing protein</fullName>
    </submittedName>
</protein>
<dbReference type="Pfam" id="PF08241">
    <property type="entry name" value="Methyltransf_11"/>
    <property type="match status" value="1"/>
</dbReference>
<feature type="region of interest" description="Disordered" evidence="1">
    <location>
        <begin position="221"/>
        <end position="248"/>
    </location>
</feature>
<reference evidence="3 4" key="1">
    <citation type="submission" date="2023-08" db="EMBL/GenBank/DDBJ databases">
        <title>Whole-genome sequencing of halo(alkali)philic microorganisms from hypersaline lakes.</title>
        <authorList>
            <person name="Sorokin D.Y."/>
            <person name="Abbas B."/>
            <person name="Merkel A.Y."/>
        </authorList>
    </citation>
    <scope>NUCLEOTIDE SEQUENCE [LARGE SCALE GENOMIC DNA]</scope>
    <source>
        <strain evidence="3 4">AB-CW4</strain>
    </source>
</reference>
<dbReference type="GO" id="GO:0032259">
    <property type="term" value="P:methylation"/>
    <property type="evidence" value="ECO:0007669"/>
    <property type="project" value="UniProtKB-KW"/>
</dbReference>
<feature type="domain" description="Methyltransferase type 11" evidence="2">
    <location>
        <begin position="72"/>
        <end position="119"/>
    </location>
</feature>
<keyword evidence="4" id="KW-1185">Reference proteome</keyword>
<comment type="caution">
    <text evidence="3">The sequence shown here is derived from an EMBL/GenBank/DDBJ whole genome shotgun (WGS) entry which is preliminary data.</text>
</comment>
<keyword evidence="3" id="KW-0808">Transferase</keyword>
<gene>
    <name evidence="3" type="ORF">RBH19_03610</name>
</gene>
<dbReference type="RefSeq" id="WP_306727449.1">
    <property type="nucleotide sequence ID" value="NZ_JAVDDT010000002.1"/>
</dbReference>
<dbReference type="InterPro" id="IPR013216">
    <property type="entry name" value="Methyltransf_11"/>
</dbReference>
<dbReference type="Gene3D" id="3.40.50.150">
    <property type="entry name" value="Vaccinia Virus protein VP39"/>
    <property type="match status" value="1"/>
</dbReference>
<dbReference type="InterPro" id="IPR029063">
    <property type="entry name" value="SAM-dependent_MTases_sf"/>
</dbReference>
<evidence type="ECO:0000313" key="4">
    <source>
        <dbReference type="Proteomes" id="UP001239019"/>
    </source>
</evidence>
<evidence type="ECO:0000256" key="1">
    <source>
        <dbReference type="SAM" id="MobiDB-lite"/>
    </source>
</evidence>
<dbReference type="Proteomes" id="UP001239019">
    <property type="component" value="Unassembled WGS sequence"/>
</dbReference>
<sequence>MRASPDSLEAWFHTPLGTATLACERLLAGHLMDELFGYYLIQVGHWGGTEALIESCRVRHHLLVEETPPASVIAPRDSLPVASSSVDVVLLPHTLEFDDNPHGVLREAHRVLINGGHVLLLGFSRYSLWGLREIIRRPPFGELNLLPERRVGDWMRLLGLELVAMERFLYRLPLNYGSLTRRSRWLENWGRSLVPGPWPAAAYAALFRKQALGGRPIRPRWKRSRRRARQAAVPEGWPSNRLQKQRRN</sequence>
<dbReference type="GO" id="GO:0008168">
    <property type="term" value="F:methyltransferase activity"/>
    <property type="evidence" value="ECO:0007669"/>
    <property type="project" value="UniProtKB-KW"/>
</dbReference>
<dbReference type="EMBL" id="JAVDDT010000002">
    <property type="protein sequence ID" value="MDQ2068954.1"/>
    <property type="molecule type" value="Genomic_DNA"/>
</dbReference>
<dbReference type="PROSITE" id="PS51257">
    <property type="entry name" value="PROKAR_LIPOPROTEIN"/>
    <property type="match status" value="1"/>
</dbReference>
<dbReference type="SUPFAM" id="SSF53335">
    <property type="entry name" value="S-adenosyl-L-methionine-dependent methyltransferases"/>
    <property type="match status" value="1"/>
</dbReference>
<organism evidence="3 4">
    <name type="scientific">Natronospira bacteriovora</name>
    <dbReference type="NCBI Taxonomy" id="3069753"/>
    <lineage>
        <taxon>Bacteria</taxon>
        <taxon>Pseudomonadati</taxon>
        <taxon>Pseudomonadota</taxon>
        <taxon>Gammaproteobacteria</taxon>
        <taxon>Natronospirales</taxon>
        <taxon>Natronospiraceae</taxon>
        <taxon>Natronospira</taxon>
    </lineage>
</organism>
<name>A0ABU0W4S8_9GAMM</name>
<proteinExistence type="predicted"/>
<evidence type="ECO:0000313" key="3">
    <source>
        <dbReference type="EMBL" id="MDQ2068954.1"/>
    </source>
</evidence>
<accession>A0ABU0W4S8</accession>
<evidence type="ECO:0000259" key="2">
    <source>
        <dbReference type="Pfam" id="PF08241"/>
    </source>
</evidence>